<feature type="region of interest" description="Disordered" evidence="1">
    <location>
        <begin position="1"/>
        <end position="60"/>
    </location>
</feature>
<organism evidence="2 3">
    <name type="scientific">Panagrolaimus davidi</name>
    <dbReference type="NCBI Taxonomy" id="227884"/>
    <lineage>
        <taxon>Eukaryota</taxon>
        <taxon>Metazoa</taxon>
        <taxon>Ecdysozoa</taxon>
        <taxon>Nematoda</taxon>
        <taxon>Chromadorea</taxon>
        <taxon>Rhabditida</taxon>
        <taxon>Tylenchina</taxon>
        <taxon>Panagrolaimomorpha</taxon>
        <taxon>Panagrolaimoidea</taxon>
        <taxon>Panagrolaimidae</taxon>
        <taxon>Panagrolaimus</taxon>
    </lineage>
</organism>
<reference evidence="3" key="1">
    <citation type="submission" date="2022-11" db="UniProtKB">
        <authorList>
            <consortium name="WormBaseParasite"/>
        </authorList>
    </citation>
    <scope>IDENTIFICATION</scope>
</reference>
<dbReference type="WBParaSite" id="PDA_v2.g17805.t1">
    <property type="protein sequence ID" value="PDA_v2.g17805.t1"/>
    <property type="gene ID" value="PDA_v2.g17805"/>
</dbReference>
<accession>A0A914PHL0</accession>
<dbReference type="AlphaFoldDB" id="A0A914PHL0"/>
<evidence type="ECO:0000256" key="1">
    <source>
        <dbReference type="SAM" id="MobiDB-lite"/>
    </source>
</evidence>
<sequence length="70" mass="7727">MVSTQNGSNGGWDDGWTRNDENYNWNGGRAGYGKPISGSGKKPKHKPMVSTNFRPAPEGDDIIKDEVKIY</sequence>
<protein>
    <submittedName>
        <fullName evidence="3">Uncharacterized protein</fullName>
    </submittedName>
</protein>
<evidence type="ECO:0000313" key="2">
    <source>
        <dbReference type="Proteomes" id="UP000887578"/>
    </source>
</evidence>
<keyword evidence="2" id="KW-1185">Reference proteome</keyword>
<name>A0A914PHL0_9BILA</name>
<evidence type="ECO:0000313" key="3">
    <source>
        <dbReference type="WBParaSite" id="PDA_v2.g17805.t1"/>
    </source>
</evidence>
<dbReference type="Proteomes" id="UP000887578">
    <property type="component" value="Unplaced"/>
</dbReference>
<proteinExistence type="predicted"/>